<dbReference type="Proteomes" id="UP000823749">
    <property type="component" value="Chromosome 1"/>
</dbReference>
<name>A0AAV6LLB2_9ERIC</name>
<evidence type="ECO:0000313" key="2">
    <source>
        <dbReference type="EMBL" id="KAG5564819.1"/>
    </source>
</evidence>
<dbReference type="EMBL" id="JACTNZ010000001">
    <property type="protein sequence ID" value="KAG5564819.1"/>
    <property type="molecule type" value="Genomic_DNA"/>
</dbReference>
<organism evidence="2 3">
    <name type="scientific">Rhododendron griersonianum</name>
    <dbReference type="NCBI Taxonomy" id="479676"/>
    <lineage>
        <taxon>Eukaryota</taxon>
        <taxon>Viridiplantae</taxon>
        <taxon>Streptophyta</taxon>
        <taxon>Embryophyta</taxon>
        <taxon>Tracheophyta</taxon>
        <taxon>Spermatophyta</taxon>
        <taxon>Magnoliopsida</taxon>
        <taxon>eudicotyledons</taxon>
        <taxon>Gunneridae</taxon>
        <taxon>Pentapetalae</taxon>
        <taxon>asterids</taxon>
        <taxon>Ericales</taxon>
        <taxon>Ericaceae</taxon>
        <taxon>Ericoideae</taxon>
        <taxon>Rhodoreae</taxon>
        <taxon>Rhododendron</taxon>
    </lineage>
</organism>
<evidence type="ECO:0000313" key="3">
    <source>
        <dbReference type="Proteomes" id="UP000823749"/>
    </source>
</evidence>
<accession>A0AAV6LLB2</accession>
<feature type="compositionally biased region" description="Basic residues" evidence="1">
    <location>
        <begin position="75"/>
        <end position="100"/>
    </location>
</feature>
<feature type="region of interest" description="Disordered" evidence="1">
    <location>
        <begin position="44"/>
        <end position="203"/>
    </location>
</feature>
<gene>
    <name evidence="2" type="ORF">RHGRI_000873</name>
</gene>
<feature type="compositionally biased region" description="Acidic residues" evidence="1">
    <location>
        <begin position="49"/>
        <end position="65"/>
    </location>
</feature>
<comment type="caution">
    <text evidence="2">The sequence shown here is derived from an EMBL/GenBank/DDBJ whole genome shotgun (WGS) entry which is preliminary data.</text>
</comment>
<feature type="compositionally biased region" description="Polar residues" evidence="1">
    <location>
        <begin position="190"/>
        <end position="199"/>
    </location>
</feature>
<sequence>MVKCRKDGLKKAFKEDNIIKQTEMMAAMLKWWHEGFLRKHYDKTYEGSSSEEENDDDEVNDEELSKEEAENCPPRPKKKKNKGESKKKKKVQVRASKGRGRKAEGGGGSLFVLMLVGGSPEHGSLPGMSTSISPEDGQDGPWQKNVQNEGHSPPFTENFELHQIKEEEGEEEEERKVGDKSKIRDGQDGPWQQNVQNEGHSPPFIENFQVDQIEEEGEVGGGMVPPSYESCRGECQRDRWVSV</sequence>
<feature type="compositionally biased region" description="Basic and acidic residues" evidence="1">
    <location>
        <begin position="174"/>
        <end position="187"/>
    </location>
</feature>
<keyword evidence="3" id="KW-1185">Reference proteome</keyword>
<protein>
    <submittedName>
        <fullName evidence="2">Uncharacterized protein</fullName>
    </submittedName>
</protein>
<dbReference type="AlphaFoldDB" id="A0AAV6LLB2"/>
<proteinExistence type="predicted"/>
<reference evidence="2" key="1">
    <citation type="submission" date="2020-08" db="EMBL/GenBank/DDBJ databases">
        <title>Plant Genome Project.</title>
        <authorList>
            <person name="Zhang R.-G."/>
        </authorList>
    </citation>
    <scope>NUCLEOTIDE SEQUENCE</scope>
    <source>
        <strain evidence="2">WSP0</strain>
        <tissue evidence="2">Leaf</tissue>
    </source>
</reference>
<evidence type="ECO:0000256" key="1">
    <source>
        <dbReference type="SAM" id="MobiDB-lite"/>
    </source>
</evidence>